<accession>A0ABR5ANL9</accession>
<protein>
    <submittedName>
        <fullName evidence="2">Uncharacterized protein</fullName>
    </submittedName>
</protein>
<keyword evidence="1" id="KW-0812">Transmembrane</keyword>
<keyword evidence="1" id="KW-1133">Transmembrane helix</keyword>
<name>A0ABR5ANL9_BACBA</name>
<feature type="transmembrane region" description="Helical" evidence="1">
    <location>
        <begin position="7"/>
        <end position="27"/>
    </location>
</feature>
<dbReference type="Proteomes" id="UP000031982">
    <property type="component" value="Unassembled WGS sequence"/>
</dbReference>
<proteinExistence type="predicted"/>
<gene>
    <name evidence="2" type="ORF">SD77_3519</name>
</gene>
<dbReference type="RefSeq" id="WP_041114672.1">
    <property type="nucleotide sequence ID" value="NZ_JARTHD010000036.1"/>
</dbReference>
<feature type="transmembrane region" description="Helical" evidence="1">
    <location>
        <begin position="33"/>
        <end position="53"/>
    </location>
</feature>
<keyword evidence="1" id="KW-0472">Membrane</keyword>
<organism evidence="2 3">
    <name type="scientific">Bacillus badius</name>
    <dbReference type="NCBI Taxonomy" id="1455"/>
    <lineage>
        <taxon>Bacteria</taxon>
        <taxon>Bacillati</taxon>
        <taxon>Bacillota</taxon>
        <taxon>Bacilli</taxon>
        <taxon>Bacillales</taxon>
        <taxon>Bacillaceae</taxon>
        <taxon>Pseudobacillus</taxon>
    </lineage>
</organism>
<evidence type="ECO:0000313" key="2">
    <source>
        <dbReference type="EMBL" id="KIL72279.1"/>
    </source>
</evidence>
<sequence length="132" mass="15514">MFMIVFMIIWVFYHFGYKWFSGFFILIKEVLNIYIIIGFIVILLFLGATFLGGKTASIKEQYMVIEQKEELYVAVTQYKDSVVIAPLDIEKETMTPNFKLMKIESIKNSEIIKFENGLKVKKLKSSKEFKEK</sequence>
<reference evidence="2 3" key="1">
    <citation type="submission" date="2015-01" db="EMBL/GenBank/DDBJ databases">
        <title>Genome Assembly of Bacillus badius MTCC 1458.</title>
        <authorList>
            <person name="Verma A."/>
            <person name="Khatri I."/>
            <person name="Mual P."/>
            <person name="Subramanian S."/>
            <person name="Krishnamurthi S."/>
        </authorList>
    </citation>
    <scope>NUCLEOTIDE SEQUENCE [LARGE SCALE GENOMIC DNA]</scope>
    <source>
        <strain evidence="2 3">MTCC 1458</strain>
    </source>
</reference>
<evidence type="ECO:0000313" key="3">
    <source>
        <dbReference type="Proteomes" id="UP000031982"/>
    </source>
</evidence>
<dbReference type="EMBL" id="JXLP01000036">
    <property type="protein sequence ID" value="KIL72279.1"/>
    <property type="molecule type" value="Genomic_DNA"/>
</dbReference>
<evidence type="ECO:0000256" key="1">
    <source>
        <dbReference type="SAM" id="Phobius"/>
    </source>
</evidence>
<comment type="caution">
    <text evidence="2">The sequence shown here is derived from an EMBL/GenBank/DDBJ whole genome shotgun (WGS) entry which is preliminary data.</text>
</comment>
<keyword evidence="3" id="KW-1185">Reference proteome</keyword>